<evidence type="ECO:0000256" key="6">
    <source>
        <dbReference type="SAM" id="Phobius"/>
    </source>
</evidence>
<feature type="transmembrane region" description="Helical" evidence="6">
    <location>
        <begin position="776"/>
        <end position="801"/>
    </location>
</feature>
<feature type="transmembrane region" description="Helical" evidence="6">
    <location>
        <begin position="690"/>
        <end position="710"/>
    </location>
</feature>
<dbReference type="Pfam" id="PF12704">
    <property type="entry name" value="MacB_PCD"/>
    <property type="match status" value="2"/>
</dbReference>
<feature type="transmembrane region" description="Helical" evidence="6">
    <location>
        <begin position="743"/>
        <end position="764"/>
    </location>
</feature>
<feature type="domain" description="MacB-like periplasmic core" evidence="8">
    <location>
        <begin position="24"/>
        <end position="244"/>
    </location>
</feature>
<evidence type="ECO:0000313" key="9">
    <source>
        <dbReference type="EMBL" id="GGY74705.1"/>
    </source>
</evidence>
<keyword evidence="10" id="KW-1185">Reference proteome</keyword>
<keyword evidence="3 6" id="KW-0812">Transmembrane</keyword>
<keyword evidence="4 6" id="KW-1133">Transmembrane helix</keyword>
<evidence type="ECO:0000313" key="10">
    <source>
        <dbReference type="Proteomes" id="UP000619761"/>
    </source>
</evidence>
<name>A0ABQ3B5F4_9GAMM</name>
<comment type="subcellular location">
    <subcellularLocation>
        <location evidence="1">Cell membrane</location>
        <topology evidence="1">Multi-pass membrane protein</topology>
    </subcellularLocation>
</comment>
<dbReference type="InterPro" id="IPR025857">
    <property type="entry name" value="MacB_PCD"/>
</dbReference>
<dbReference type="PANTHER" id="PTHR30572">
    <property type="entry name" value="MEMBRANE COMPONENT OF TRANSPORTER-RELATED"/>
    <property type="match status" value="1"/>
</dbReference>
<evidence type="ECO:0000256" key="5">
    <source>
        <dbReference type="ARBA" id="ARBA00023136"/>
    </source>
</evidence>
<dbReference type="Proteomes" id="UP000619761">
    <property type="component" value="Unassembled WGS sequence"/>
</dbReference>
<evidence type="ECO:0000256" key="3">
    <source>
        <dbReference type="ARBA" id="ARBA00022692"/>
    </source>
</evidence>
<proteinExistence type="predicted"/>
<feature type="domain" description="MacB-like periplasmic core" evidence="8">
    <location>
        <begin position="441"/>
        <end position="617"/>
    </location>
</feature>
<feature type="transmembrane region" description="Helical" evidence="6">
    <location>
        <begin position="20"/>
        <end position="41"/>
    </location>
</feature>
<feature type="transmembrane region" description="Helical" evidence="6">
    <location>
        <begin position="381"/>
        <end position="404"/>
    </location>
</feature>
<feature type="transmembrane region" description="Helical" evidence="6">
    <location>
        <begin position="289"/>
        <end position="311"/>
    </location>
</feature>
<evidence type="ECO:0000256" key="1">
    <source>
        <dbReference type="ARBA" id="ARBA00004651"/>
    </source>
</evidence>
<sequence>MNHINNIKLAIESLLRVKSYALTVVLSLGITLGALVAMFNLNYQLLAAPFPYPDADRLFVFKAERFDKGELLKGRNAPYPAWVDAYQKPSDKLEQLAIINYTDSVERRLPDSPVLTTANVTPEFLTMLNAPMALGRHFSKDEGLNAMTPVAIISHNTWRRIFNEDPAVLGKTLNIMEIEFKIIGVLSPDFVEPELQAPGLHTDLWLPFDYNDFPEVYRKDWTTNFGATFMLAKLKDGASKLEVEYEFSSHAASVFKAEAKVDVLTEGSVGFRLLSLKEVILRDASKQSLLMLAGVLLLLLIASTNVINLILARAANQGRTMAIQAALGAQHKHIFWEVFSEILVLMLAASILSIFIAAGLLDALKIAAQSFLPRLEELHLSLPTILFAAVVAVILALAFAALVSRQINYRALNRLLQSSGKGTGLQVSTRARQLLILSQVTLAGILLAASLHLLIQSFGEIYRPLGYSTANQSQVEISVATLWPSTSHEERQNFFLTLQQDLMARSDVEDVGISTGSPVGYGRAIDQLLNTEFGGDNKITMSPIFCDGSFLNILSIPLIAGRYFTNTEAREDARVAVVNESLARRLQADGQVLGKVVYRNGDQNPQGVKIIGVVKDLQLPAQTEPLRFYQASVPHHPEILIKQKEGKNFTAQEINKLAAKVHPQLKVFDIRTTARAIDILTSNQQTTARITAALTLLAFSLAAIGIYGVLSYSVQLRRFELGTRMAIGARPQMIFLQILKDNLLPVVVGLFIAFVVLIALWLWVQRTQYNLHTTGLGWLLPPTLILLLTAATSLLSVWHIIHKPASHILRGD</sequence>
<dbReference type="EMBL" id="BMYZ01000001">
    <property type="protein sequence ID" value="GGY74705.1"/>
    <property type="molecule type" value="Genomic_DNA"/>
</dbReference>
<feature type="transmembrane region" description="Helical" evidence="6">
    <location>
        <begin position="434"/>
        <end position="455"/>
    </location>
</feature>
<evidence type="ECO:0000256" key="2">
    <source>
        <dbReference type="ARBA" id="ARBA00022475"/>
    </source>
</evidence>
<evidence type="ECO:0000259" key="7">
    <source>
        <dbReference type="Pfam" id="PF02687"/>
    </source>
</evidence>
<feature type="domain" description="ABC3 transporter permease C-terminal" evidence="7">
    <location>
        <begin position="295"/>
        <end position="403"/>
    </location>
</feature>
<dbReference type="Pfam" id="PF02687">
    <property type="entry name" value="FtsX"/>
    <property type="match status" value="2"/>
</dbReference>
<evidence type="ECO:0000259" key="8">
    <source>
        <dbReference type="Pfam" id="PF12704"/>
    </source>
</evidence>
<feature type="domain" description="ABC3 transporter permease C-terminal" evidence="7">
    <location>
        <begin position="694"/>
        <end position="804"/>
    </location>
</feature>
<dbReference type="PANTHER" id="PTHR30572:SF18">
    <property type="entry name" value="ABC-TYPE MACROLIDE FAMILY EXPORT SYSTEM PERMEASE COMPONENT 2"/>
    <property type="match status" value="1"/>
</dbReference>
<dbReference type="InterPro" id="IPR050250">
    <property type="entry name" value="Macrolide_Exporter_MacB"/>
</dbReference>
<gene>
    <name evidence="9" type="ORF">GCM10011613_20210</name>
</gene>
<keyword evidence="5 6" id="KW-0472">Membrane</keyword>
<organism evidence="9 10">
    <name type="scientific">Cellvibrio zantedeschiae</name>
    <dbReference type="NCBI Taxonomy" id="1237077"/>
    <lineage>
        <taxon>Bacteria</taxon>
        <taxon>Pseudomonadati</taxon>
        <taxon>Pseudomonadota</taxon>
        <taxon>Gammaproteobacteria</taxon>
        <taxon>Cellvibrionales</taxon>
        <taxon>Cellvibrionaceae</taxon>
        <taxon>Cellvibrio</taxon>
    </lineage>
</organism>
<keyword evidence="2" id="KW-1003">Cell membrane</keyword>
<feature type="transmembrane region" description="Helical" evidence="6">
    <location>
        <begin position="342"/>
        <end position="361"/>
    </location>
</feature>
<comment type="caution">
    <text evidence="9">The sequence shown here is derived from an EMBL/GenBank/DDBJ whole genome shotgun (WGS) entry which is preliminary data.</text>
</comment>
<evidence type="ECO:0000256" key="4">
    <source>
        <dbReference type="ARBA" id="ARBA00022989"/>
    </source>
</evidence>
<accession>A0ABQ3B5F4</accession>
<protein>
    <recommendedName>
        <fullName evidence="11">ABC transporter permease</fullName>
    </recommendedName>
</protein>
<dbReference type="InterPro" id="IPR003838">
    <property type="entry name" value="ABC3_permease_C"/>
</dbReference>
<reference evidence="10" key="1">
    <citation type="journal article" date="2019" name="Int. J. Syst. Evol. Microbiol.">
        <title>The Global Catalogue of Microorganisms (GCM) 10K type strain sequencing project: providing services to taxonomists for standard genome sequencing and annotation.</title>
        <authorList>
            <consortium name="The Broad Institute Genomics Platform"/>
            <consortium name="The Broad Institute Genome Sequencing Center for Infectious Disease"/>
            <person name="Wu L."/>
            <person name="Ma J."/>
        </authorList>
    </citation>
    <scope>NUCLEOTIDE SEQUENCE [LARGE SCALE GENOMIC DNA]</scope>
    <source>
        <strain evidence="10">KCTC 32239</strain>
    </source>
</reference>
<dbReference type="RefSeq" id="WP_189418028.1">
    <property type="nucleotide sequence ID" value="NZ_BMYZ01000001.1"/>
</dbReference>
<evidence type="ECO:0008006" key="11">
    <source>
        <dbReference type="Google" id="ProtNLM"/>
    </source>
</evidence>